<dbReference type="Gene3D" id="3.40.50.880">
    <property type="match status" value="1"/>
</dbReference>
<comment type="similarity">
    <text evidence="7">Belongs to the CobB/CbiA family.</text>
</comment>
<evidence type="ECO:0000313" key="10">
    <source>
        <dbReference type="EMBL" id="SHE99924.1"/>
    </source>
</evidence>
<dbReference type="PANTHER" id="PTHR43873:SF1">
    <property type="entry name" value="COBYRINATE A,C-DIAMIDE SYNTHASE"/>
    <property type="match status" value="1"/>
</dbReference>
<dbReference type="OrthoDB" id="9764035at2"/>
<comment type="catalytic activity">
    <reaction evidence="7">
        <text>cob(II)yrinate + 2 L-glutamine + 2 ATP + 2 H2O = cob(II)yrinate a,c diamide + 2 L-glutamate + 2 ADP + 2 phosphate + 2 H(+)</text>
        <dbReference type="Rhea" id="RHEA:26289"/>
        <dbReference type="ChEBI" id="CHEBI:15377"/>
        <dbReference type="ChEBI" id="CHEBI:15378"/>
        <dbReference type="ChEBI" id="CHEBI:29985"/>
        <dbReference type="ChEBI" id="CHEBI:30616"/>
        <dbReference type="ChEBI" id="CHEBI:43474"/>
        <dbReference type="ChEBI" id="CHEBI:58359"/>
        <dbReference type="ChEBI" id="CHEBI:58537"/>
        <dbReference type="ChEBI" id="CHEBI:58894"/>
        <dbReference type="ChEBI" id="CHEBI:456216"/>
        <dbReference type="EC" id="6.3.5.11"/>
    </reaction>
</comment>
<dbReference type="InterPro" id="IPR004484">
    <property type="entry name" value="CbiA/CobB_synth"/>
</dbReference>
<dbReference type="UniPathway" id="UPA00148">
    <property type="reaction ID" value="UER00231"/>
</dbReference>
<dbReference type="RefSeq" id="WP_072897012.1">
    <property type="nucleotide sequence ID" value="NZ_FQVM01000023.1"/>
</dbReference>
<keyword evidence="4 7" id="KW-0067">ATP-binding</keyword>
<comment type="pathway">
    <text evidence="7">Cofactor biosynthesis; adenosylcobalamin biosynthesis; cob(II)yrinate a,c-diamide from sirohydrochlorin (anaerobic route): step 10/10.</text>
</comment>
<accession>A0A1M4Y261</accession>
<dbReference type="Pfam" id="PF01656">
    <property type="entry name" value="CbiA"/>
    <property type="match status" value="1"/>
</dbReference>
<dbReference type="EMBL" id="FQVM01000023">
    <property type="protein sequence ID" value="SHE99924.1"/>
    <property type="molecule type" value="Genomic_DNA"/>
</dbReference>
<comment type="miscellaneous">
    <text evidence="7">The a and c carboxylates of cobyrinate are activated for nucleophilic attack via formation of a phosphorylated intermediate by ATP. CbiA catalyzes first the amidation of the c-carboxylate, and then that of the a-carboxylate.</text>
</comment>
<reference evidence="10 11" key="1">
    <citation type="submission" date="2016-11" db="EMBL/GenBank/DDBJ databases">
        <authorList>
            <person name="Jaros S."/>
            <person name="Januszkiewicz K."/>
            <person name="Wedrychowicz H."/>
        </authorList>
    </citation>
    <scope>NUCLEOTIDE SEQUENCE [LARGE SCALE GENOMIC DNA]</scope>
    <source>
        <strain evidence="10 11">DSM 2631</strain>
    </source>
</reference>
<dbReference type="GO" id="GO:0042242">
    <property type="term" value="F:cobyrinic acid a,c-diamide synthase activity"/>
    <property type="evidence" value="ECO:0007669"/>
    <property type="project" value="UniProtKB-UniRule"/>
</dbReference>
<evidence type="ECO:0000256" key="2">
    <source>
        <dbReference type="ARBA" id="ARBA00022598"/>
    </source>
</evidence>
<feature type="domain" description="CobB/CobQ-like glutamine amidotransferase" evidence="9">
    <location>
        <begin position="243"/>
        <end position="428"/>
    </location>
</feature>
<comment type="domain">
    <text evidence="7">Comprises of two domains. The C-terminal domain contains the binding site for glutamine and catalyzes the hydrolysis of this substrate to glutamate and ammonia. The N-terminal domain is anticipated to bind ATP and cobyrinate and catalyzes the ultimate synthesis of the diamide product. The ammonia produced via the glutaminase domain is probably translocated to the adjacent domain via a molecular tunnel, where it reacts with an activated intermediate.</text>
</comment>
<dbReference type="NCBIfam" id="NF002204">
    <property type="entry name" value="PRK01077.1"/>
    <property type="match status" value="1"/>
</dbReference>
<feature type="active site" description="Nucleophile" evidence="7">
    <location>
        <position position="323"/>
    </location>
</feature>
<evidence type="ECO:0000256" key="5">
    <source>
        <dbReference type="ARBA" id="ARBA00022842"/>
    </source>
</evidence>
<evidence type="ECO:0000256" key="1">
    <source>
        <dbReference type="ARBA" id="ARBA00001946"/>
    </source>
</evidence>
<protein>
    <recommendedName>
        <fullName evidence="7">Cobyrinate a,c-diamide synthase</fullName>
        <ecNumber evidence="7">6.3.5.11</ecNumber>
    </recommendedName>
    <alternativeName>
        <fullName evidence="7">Cobyrinic acid a,c-diamide synthetase</fullName>
    </alternativeName>
</protein>
<dbReference type="EC" id="6.3.5.11" evidence="7"/>
<keyword evidence="2 7" id="KW-0436">Ligase</keyword>
<dbReference type="HAMAP" id="MF_00027">
    <property type="entry name" value="CobB_CbiA"/>
    <property type="match status" value="1"/>
</dbReference>
<dbReference type="NCBIfam" id="TIGR00379">
    <property type="entry name" value="cobB"/>
    <property type="match status" value="1"/>
</dbReference>
<dbReference type="PANTHER" id="PTHR43873">
    <property type="entry name" value="COBYRINATE A,C-DIAMIDE SYNTHASE"/>
    <property type="match status" value="1"/>
</dbReference>
<dbReference type="InterPro" id="IPR027417">
    <property type="entry name" value="P-loop_NTPase"/>
</dbReference>
<evidence type="ECO:0000259" key="9">
    <source>
        <dbReference type="Pfam" id="PF07685"/>
    </source>
</evidence>
<dbReference type="PROSITE" id="PS51274">
    <property type="entry name" value="GATASE_COBBQ"/>
    <property type="match status" value="1"/>
</dbReference>
<dbReference type="CDD" id="cd05388">
    <property type="entry name" value="CobB_N"/>
    <property type="match status" value="1"/>
</dbReference>
<name>A0A1M4Y261_9CLOT</name>
<feature type="site" description="Increases nucleophilicity of active site Cys" evidence="7">
    <location>
        <position position="422"/>
    </location>
</feature>
<dbReference type="CDD" id="cd03130">
    <property type="entry name" value="GATase1_CobB"/>
    <property type="match status" value="1"/>
</dbReference>
<comment type="cofactor">
    <cofactor evidence="1 7">
        <name>Mg(2+)</name>
        <dbReference type="ChEBI" id="CHEBI:18420"/>
    </cofactor>
</comment>
<keyword evidence="3 7" id="KW-0547">Nucleotide-binding</keyword>
<gene>
    <name evidence="7" type="primary">cbiA</name>
    <name evidence="10" type="ORF">SAMN05443638_12324</name>
</gene>
<feature type="domain" description="CobQ/CobB/MinD/ParA nucleotide binding" evidence="8">
    <location>
        <begin position="4"/>
        <end position="177"/>
    </location>
</feature>
<dbReference type="Gene3D" id="3.40.50.300">
    <property type="entry name" value="P-loop containing nucleotide triphosphate hydrolases"/>
    <property type="match status" value="1"/>
</dbReference>
<dbReference type="GO" id="GO:0005524">
    <property type="term" value="F:ATP binding"/>
    <property type="evidence" value="ECO:0007669"/>
    <property type="project" value="UniProtKB-UniRule"/>
</dbReference>
<dbReference type="Proteomes" id="UP000184035">
    <property type="component" value="Unassembled WGS sequence"/>
</dbReference>
<keyword evidence="5 7" id="KW-0460">Magnesium</keyword>
<evidence type="ECO:0000313" key="11">
    <source>
        <dbReference type="Proteomes" id="UP000184035"/>
    </source>
</evidence>
<evidence type="ECO:0000256" key="7">
    <source>
        <dbReference type="HAMAP-Rule" id="MF_00027"/>
    </source>
</evidence>
<keyword evidence="7" id="KW-0169">Cobalamin biosynthesis</keyword>
<dbReference type="InterPro" id="IPR002586">
    <property type="entry name" value="CobQ/CobB/MinD/ParA_Nub-bd_dom"/>
</dbReference>
<dbReference type="SUPFAM" id="SSF52540">
    <property type="entry name" value="P-loop containing nucleoside triphosphate hydrolases"/>
    <property type="match status" value="1"/>
</dbReference>
<dbReference type="STRING" id="1533.SAMN05443638_12324"/>
<dbReference type="AlphaFoldDB" id="A0A1M4Y261"/>
<proteinExistence type="inferred from homology"/>
<comment type="function">
    <text evidence="7">Catalyzes the ATP-dependent amidation of the two carboxylate groups at positions a and c of cobyrinate, using either L-glutamine or ammonia as the nitrogen source.</text>
</comment>
<keyword evidence="11" id="KW-1185">Reference proteome</keyword>
<dbReference type="InterPro" id="IPR011698">
    <property type="entry name" value="GATase_3"/>
</dbReference>
<evidence type="ECO:0000256" key="4">
    <source>
        <dbReference type="ARBA" id="ARBA00022840"/>
    </source>
</evidence>
<evidence type="ECO:0000256" key="6">
    <source>
        <dbReference type="ARBA" id="ARBA00022962"/>
    </source>
</evidence>
<dbReference type="SUPFAM" id="SSF52317">
    <property type="entry name" value="Class I glutamine amidotransferase-like"/>
    <property type="match status" value="1"/>
</dbReference>
<dbReference type="InterPro" id="IPR029062">
    <property type="entry name" value="Class_I_gatase-like"/>
</dbReference>
<dbReference type="Pfam" id="PF07685">
    <property type="entry name" value="GATase_3"/>
    <property type="match status" value="1"/>
</dbReference>
<dbReference type="GO" id="GO:0009236">
    <property type="term" value="P:cobalamin biosynthetic process"/>
    <property type="evidence" value="ECO:0007669"/>
    <property type="project" value="UniProtKB-UniRule"/>
</dbReference>
<evidence type="ECO:0000259" key="8">
    <source>
        <dbReference type="Pfam" id="PF01656"/>
    </source>
</evidence>
<sequence>MKSIVISSNSSGGGKTTVTLGLMRALYNRGYNVQGYKVGPDYIDTDFHTLATKKSSRNLDIFLMGKNGVLESYERGEGDLSIIEGVMGFYDGKGIDTDYSTYDVSELLNLPTVLVLTPKAQSTTFVAELKGILEFKKNNIIGIILNKVSERYYLLLKNIVEKYTNLKVFGYLPKIEEGSFKSRHLGLVQGVEIKDLDERIDSISKTIEEYINLDLLIDNFKEAKYKKINNKAFNLENKNIKTAIAYDEAFRFYYKENIEALKQLGEVVYFSPLKDRKLPEDIDFLYLGGGYPEVYKETLSKNKSLLEDIKNKLSKGLNCYAECGGLMYLTEAIDNVPMVGFFKGFSYMTNRLNNFGYATLSVCSENIKLHKGLKINCHEFHKSKVELEEDTIYELSKVDVFDEEKKWNCGYLKNNTLGAYAHLHFFNNIEFLKEIVGIKEKKDEL</sequence>
<organism evidence="10 11">
    <name type="scientific">Clostridium fallax</name>
    <dbReference type="NCBI Taxonomy" id="1533"/>
    <lineage>
        <taxon>Bacteria</taxon>
        <taxon>Bacillati</taxon>
        <taxon>Bacillota</taxon>
        <taxon>Clostridia</taxon>
        <taxon>Eubacteriales</taxon>
        <taxon>Clostridiaceae</taxon>
        <taxon>Clostridium</taxon>
    </lineage>
</organism>
<evidence type="ECO:0000256" key="3">
    <source>
        <dbReference type="ARBA" id="ARBA00022741"/>
    </source>
</evidence>
<keyword evidence="6 7" id="KW-0315">Glutamine amidotransferase</keyword>